<comment type="function">
    <text evidence="21">Promotes hydrogen peroxide H(2)O(2) production and cell death.</text>
</comment>
<dbReference type="InterPro" id="IPR013320">
    <property type="entry name" value="ConA-like_dom_sf"/>
</dbReference>
<dbReference type="PROSITE" id="PS00108">
    <property type="entry name" value="PROTEIN_KINASE_ST"/>
    <property type="match status" value="1"/>
</dbReference>
<name>B9RX81_RICCO</name>
<evidence type="ECO:0000256" key="18">
    <source>
        <dbReference type="ARBA" id="ARBA00023170"/>
    </source>
</evidence>
<dbReference type="InterPro" id="IPR008271">
    <property type="entry name" value="Ser/Thr_kinase_AS"/>
</dbReference>
<feature type="compositionally biased region" description="Acidic residues" evidence="24">
    <location>
        <begin position="325"/>
        <end position="336"/>
    </location>
</feature>
<protein>
    <recommendedName>
        <fullName evidence="5">non-specific serine/threonine protein kinase</fullName>
        <ecNumber evidence="5">2.7.11.1</ecNumber>
    </recommendedName>
</protein>
<dbReference type="SUPFAM" id="SSF56112">
    <property type="entry name" value="Protein kinase-like (PK-like)"/>
    <property type="match status" value="1"/>
</dbReference>
<organism evidence="27 28">
    <name type="scientific">Ricinus communis</name>
    <name type="common">Castor bean</name>
    <dbReference type="NCBI Taxonomy" id="3988"/>
    <lineage>
        <taxon>Eukaryota</taxon>
        <taxon>Viridiplantae</taxon>
        <taxon>Streptophyta</taxon>
        <taxon>Embryophyta</taxon>
        <taxon>Tracheophyta</taxon>
        <taxon>Spermatophyta</taxon>
        <taxon>Magnoliopsida</taxon>
        <taxon>eudicotyledons</taxon>
        <taxon>Gunneridae</taxon>
        <taxon>Pentapetalae</taxon>
        <taxon>rosids</taxon>
        <taxon>fabids</taxon>
        <taxon>Malpighiales</taxon>
        <taxon>Euphorbiaceae</taxon>
        <taxon>Acalyphoideae</taxon>
        <taxon>Acalypheae</taxon>
        <taxon>Ricinus</taxon>
    </lineage>
</organism>
<reference evidence="28" key="1">
    <citation type="journal article" date="2010" name="Nat. Biotechnol.">
        <title>Draft genome sequence of the oilseed species Ricinus communis.</title>
        <authorList>
            <person name="Chan A.P."/>
            <person name="Crabtree J."/>
            <person name="Zhao Q."/>
            <person name="Lorenzi H."/>
            <person name="Orvis J."/>
            <person name="Puiu D."/>
            <person name="Melake-Berhan A."/>
            <person name="Jones K.M."/>
            <person name="Redman J."/>
            <person name="Chen G."/>
            <person name="Cahoon E.B."/>
            <person name="Gedil M."/>
            <person name="Stanke M."/>
            <person name="Haas B.J."/>
            <person name="Wortman J.R."/>
            <person name="Fraser-Liggett C.M."/>
            <person name="Ravel J."/>
            <person name="Rabinowicz P.D."/>
        </authorList>
    </citation>
    <scope>NUCLEOTIDE SEQUENCE [LARGE SCALE GENOMIC DNA]</scope>
    <source>
        <strain evidence="28">cv. Hale</strain>
    </source>
</reference>
<dbReference type="InterPro" id="IPR019825">
    <property type="entry name" value="Lectin_legB_Mn/Ca_BS"/>
</dbReference>
<dbReference type="InterPro" id="IPR017441">
    <property type="entry name" value="Protein_kinase_ATP_BS"/>
</dbReference>
<evidence type="ECO:0000256" key="1">
    <source>
        <dbReference type="ARBA" id="ARBA00004251"/>
    </source>
</evidence>
<dbReference type="PANTHER" id="PTHR27007">
    <property type="match status" value="1"/>
</dbReference>
<dbReference type="Gene3D" id="3.30.200.20">
    <property type="entry name" value="Phosphorylase Kinase, domain 1"/>
    <property type="match status" value="1"/>
</dbReference>
<evidence type="ECO:0000256" key="17">
    <source>
        <dbReference type="ARBA" id="ARBA00023136"/>
    </source>
</evidence>
<dbReference type="FunFam" id="3.30.200.20:FF:000168">
    <property type="entry name" value="L-type lectin-domain containing receptor kinase IX.1"/>
    <property type="match status" value="1"/>
</dbReference>
<accession>B9RX81</accession>
<evidence type="ECO:0000256" key="10">
    <source>
        <dbReference type="ARBA" id="ARBA00022729"/>
    </source>
</evidence>
<dbReference type="EMBL" id="EQ973826">
    <property type="protein sequence ID" value="EEF44110.1"/>
    <property type="molecule type" value="Genomic_DNA"/>
</dbReference>
<dbReference type="GO" id="GO:0009626">
    <property type="term" value="P:plant-type hypersensitive response"/>
    <property type="evidence" value="ECO:0007669"/>
    <property type="project" value="UniProtKB-ARBA"/>
</dbReference>
<dbReference type="STRING" id="3988.B9RX81"/>
<comment type="similarity">
    <text evidence="3">In the N-terminal section; belongs to the leguminous lectin family.</text>
</comment>
<dbReference type="AlphaFoldDB" id="B9RX81"/>
<evidence type="ECO:0000313" key="27">
    <source>
        <dbReference type="EMBL" id="EEF44110.1"/>
    </source>
</evidence>
<keyword evidence="8 27" id="KW-0808">Transferase</keyword>
<comment type="subcellular location">
    <subcellularLocation>
        <location evidence="1">Cell membrane</location>
        <topology evidence="1">Single-pass type I membrane protein</topology>
    </subcellularLocation>
</comment>
<evidence type="ECO:0000256" key="25">
    <source>
        <dbReference type="SAM" id="Phobius"/>
    </source>
</evidence>
<sequence length="668" mass="73737">MSIRIIICDDLHRQCHCRFLFIFFLSILFVHLPLLSAISFNYPDFSNPQNLNRSEEVGFLPNGILSLTRNTADSSNLIDSVGRAVYSQEMHLWDNATGKVADFVTHFSFNISMLEPPFGGDGITFFLEPSGSQVPDHAWGGCLALISNCSDFNTTGKAVVAVEFDTYQNEWDPSDNHVGIIVNSIKSVANITWSRSIKNGSKANAWVTYNSQTRNLSMFLTYADNPVFNGNSSLSYEIDLSKVLPEFVTVGFSASTGFRTEIHNILSWEFNSTEISTKPDVGTGGGGGNNIGLIVGCVIGGLAVVGGLFSVLVFYGRRNKGKKDDDDDDDDAATDDSMDHEFQQGTGPKRFSYKELVQATNNFSEEGKLGEGGFGGVYRGYLSDLSVAVKRVTKGSKQGRKEYMSEVKIISKLRHKNLVQLVGWCHEKGELLLIYELMPNGSLDSHLFRGENMLSWAVRRNIALGLASALLYLHEEWEQCVVHRDIKSSNVMLDSNFNTKLGDFGLARLMDTNETGLKTGLAGTFGYMAPEYISTGKASKGSDVFSFGVVALEIACGRRSMESRDVEAQISLVSWAWESYGNGRILDVVDRRLSMDFNVEEMECLLIVGLWCAHPDYSLRPSIRQALQVLNFEAALPNLPAKMPVPKYDVPSSSSTEPLLSTVYTTGR</sequence>
<keyword evidence="12 23" id="KW-0547">Nucleotide-binding</keyword>
<dbReference type="Pfam" id="PF00069">
    <property type="entry name" value="Pkinase"/>
    <property type="match status" value="1"/>
</dbReference>
<evidence type="ECO:0000256" key="6">
    <source>
        <dbReference type="ARBA" id="ARBA00022475"/>
    </source>
</evidence>
<keyword evidence="17 25" id="KW-0472">Membrane</keyword>
<feature type="binding site" evidence="23">
    <location>
        <position position="390"/>
    </location>
    <ligand>
        <name>ATP</name>
        <dbReference type="ChEBI" id="CHEBI:30616"/>
    </ligand>
</feature>
<evidence type="ECO:0000256" key="20">
    <source>
        <dbReference type="ARBA" id="ARBA00058054"/>
    </source>
</evidence>
<evidence type="ECO:0000256" key="5">
    <source>
        <dbReference type="ARBA" id="ARBA00012513"/>
    </source>
</evidence>
<comment type="function">
    <text evidence="20">Involved in resistance response to the pathogenic oomycetes Phytophthora infestans and Phytophthora capsici.</text>
</comment>
<dbReference type="InterPro" id="IPR011009">
    <property type="entry name" value="Kinase-like_dom_sf"/>
</dbReference>
<dbReference type="GO" id="GO:0005524">
    <property type="term" value="F:ATP binding"/>
    <property type="evidence" value="ECO:0007669"/>
    <property type="project" value="UniProtKB-UniRule"/>
</dbReference>
<comment type="similarity">
    <text evidence="2">Belongs to the leguminous lectin family.</text>
</comment>
<dbReference type="PROSITE" id="PS00307">
    <property type="entry name" value="LECTIN_LEGUME_BETA"/>
    <property type="match status" value="1"/>
</dbReference>
<dbReference type="PROSITE" id="PS00308">
    <property type="entry name" value="LECTIN_LEGUME_ALPHA"/>
    <property type="match status" value="1"/>
</dbReference>
<keyword evidence="10" id="KW-0732">Signal</keyword>
<evidence type="ECO:0000256" key="9">
    <source>
        <dbReference type="ARBA" id="ARBA00022692"/>
    </source>
</evidence>
<comment type="subunit">
    <text evidence="22">Interacts with ABCG40.</text>
</comment>
<dbReference type="EC" id="2.7.11.1" evidence="5"/>
<dbReference type="InterPro" id="IPR050528">
    <property type="entry name" value="L-type_Lectin-RKs"/>
</dbReference>
<keyword evidence="19" id="KW-0325">Glycoprotein</keyword>
<evidence type="ECO:0000256" key="13">
    <source>
        <dbReference type="ARBA" id="ARBA00022777"/>
    </source>
</evidence>
<evidence type="ECO:0000256" key="8">
    <source>
        <dbReference type="ARBA" id="ARBA00022679"/>
    </source>
</evidence>
<dbReference type="eggNOG" id="ENOG502QTX3">
    <property type="taxonomic scope" value="Eukaryota"/>
</dbReference>
<dbReference type="PROSITE" id="PS50011">
    <property type="entry name" value="PROTEIN_KINASE_DOM"/>
    <property type="match status" value="1"/>
</dbReference>
<keyword evidence="16 25" id="KW-1133">Transmembrane helix</keyword>
<dbReference type="InterPro" id="IPR000719">
    <property type="entry name" value="Prot_kinase_dom"/>
</dbReference>
<dbReference type="GO" id="GO:0005886">
    <property type="term" value="C:plasma membrane"/>
    <property type="evidence" value="ECO:0000318"/>
    <property type="project" value="GO_Central"/>
</dbReference>
<evidence type="ECO:0000256" key="19">
    <source>
        <dbReference type="ARBA" id="ARBA00023180"/>
    </source>
</evidence>
<dbReference type="Gene3D" id="2.60.120.200">
    <property type="match status" value="1"/>
</dbReference>
<dbReference type="Pfam" id="PF00139">
    <property type="entry name" value="Lectin_legB"/>
    <property type="match status" value="1"/>
</dbReference>
<dbReference type="SUPFAM" id="SSF49899">
    <property type="entry name" value="Concanavalin A-like lectins/glucanases"/>
    <property type="match status" value="1"/>
</dbReference>
<dbReference type="InterPro" id="IPR001220">
    <property type="entry name" value="Legume_lectin_dom"/>
</dbReference>
<evidence type="ECO:0000256" key="4">
    <source>
        <dbReference type="ARBA" id="ARBA00010217"/>
    </source>
</evidence>
<dbReference type="FunFam" id="2.60.120.200:FF:000103">
    <property type="entry name" value="L-type lectin-domain containing receptor kinase IX.1"/>
    <property type="match status" value="1"/>
</dbReference>
<dbReference type="CDD" id="cd14066">
    <property type="entry name" value="STKc_IRAK"/>
    <property type="match status" value="1"/>
</dbReference>
<dbReference type="CDD" id="cd06899">
    <property type="entry name" value="lectin_legume_LecRK_Arcelin_ConA"/>
    <property type="match status" value="1"/>
</dbReference>
<dbReference type="PROSITE" id="PS00107">
    <property type="entry name" value="PROTEIN_KINASE_ATP"/>
    <property type="match status" value="1"/>
</dbReference>
<keyword evidence="15 23" id="KW-0067">ATP-binding</keyword>
<dbReference type="SMART" id="SM00220">
    <property type="entry name" value="S_TKc"/>
    <property type="match status" value="1"/>
</dbReference>
<evidence type="ECO:0000256" key="24">
    <source>
        <dbReference type="SAM" id="MobiDB-lite"/>
    </source>
</evidence>
<evidence type="ECO:0000256" key="7">
    <source>
        <dbReference type="ARBA" id="ARBA00022527"/>
    </source>
</evidence>
<keyword evidence="18" id="KW-0675">Receptor</keyword>
<dbReference type="GO" id="GO:0002229">
    <property type="term" value="P:defense response to oomycetes"/>
    <property type="evidence" value="ECO:0007669"/>
    <property type="project" value="UniProtKB-ARBA"/>
</dbReference>
<keyword evidence="9 25" id="KW-0812">Transmembrane</keyword>
<evidence type="ECO:0000256" key="21">
    <source>
        <dbReference type="ARBA" id="ARBA00058818"/>
    </source>
</evidence>
<keyword evidence="11" id="KW-0430">Lectin</keyword>
<dbReference type="GO" id="GO:0004674">
    <property type="term" value="F:protein serine/threonine kinase activity"/>
    <property type="evidence" value="ECO:0007669"/>
    <property type="project" value="UniProtKB-KW"/>
</dbReference>
<feature type="compositionally biased region" description="Low complexity" evidence="24">
    <location>
        <begin position="650"/>
        <end position="668"/>
    </location>
</feature>
<evidence type="ECO:0000256" key="22">
    <source>
        <dbReference type="ARBA" id="ARBA00063357"/>
    </source>
</evidence>
<feature type="region of interest" description="Disordered" evidence="24">
    <location>
        <begin position="321"/>
        <end position="346"/>
    </location>
</feature>
<proteinExistence type="inferred from homology"/>
<dbReference type="Gene3D" id="1.10.510.10">
    <property type="entry name" value="Transferase(Phosphotransferase) domain 1"/>
    <property type="match status" value="1"/>
</dbReference>
<dbReference type="GO" id="GO:0030246">
    <property type="term" value="F:carbohydrate binding"/>
    <property type="evidence" value="ECO:0007669"/>
    <property type="project" value="UniProtKB-KW"/>
</dbReference>
<dbReference type="FunFam" id="1.10.510.10:FF:000240">
    <property type="entry name" value="Lectin-domain containing receptor kinase A4.3"/>
    <property type="match status" value="1"/>
</dbReference>
<evidence type="ECO:0000256" key="12">
    <source>
        <dbReference type="ARBA" id="ARBA00022741"/>
    </source>
</evidence>
<dbReference type="InParanoid" id="B9RX81"/>
<evidence type="ECO:0000256" key="3">
    <source>
        <dbReference type="ARBA" id="ARBA00008536"/>
    </source>
</evidence>
<keyword evidence="6" id="KW-1003">Cell membrane</keyword>
<evidence type="ECO:0000256" key="11">
    <source>
        <dbReference type="ARBA" id="ARBA00022734"/>
    </source>
</evidence>
<evidence type="ECO:0000256" key="14">
    <source>
        <dbReference type="ARBA" id="ARBA00022821"/>
    </source>
</evidence>
<evidence type="ECO:0000256" key="15">
    <source>
        <dbReference type="ARBA" id="ARBA00022840"/>
    </source>
</evidence>
<keyword evidence="28" id="KW-1185">Reference proteome</keyword>
<evidence type="ECO:0000259" key="26">
    <source>
        <dbReference type="PROSITE" id="PS50011"/>
    </source>
</evidence>
<feature type="domain" description="Protein kinase" evidence="26">
    <location>
        <begin position="363"/>
        <end position="636"/>
    </location>
</feature>
<keyword evidence="14" id="KW-0611">Plant defense</keyword>
<dbReference type="Proteomes" id="UP000008311">
    <property type="component" value="Unassembled WGS sequence"/>
</dbReference>
<evidence type="ECO:0000313" key="28">
    <source>
        <dbReference type="Proteomes" id="UP000008311"/>
    </source>
</evidence>
<feature type="transmembrane region" description="Helical" evidence="25">
    <location>
        <begin position="20"/>
        <end position="42"/>
    </location>
</feature>
<evidence type="ECO:0000256" key="23">
    <source>
        <dbReference type="PROSITE-ProRule" id="PRU10141"/>
    </source>
</evidence>
<comment type="similarity">
    <text evidence="4">In the C-terminal section; belongs to the protein kinase superfamily. Ser/Thr protein kinase family.</text>
</comment>
<dbReference type="InterPro" id="IPR000985">
    <property type="entry name" value="Lectin_LegA_CS"/>
</dbReference>
<feature type="region of interest" description="Disordered" evidence="24">
    <location>
        <begin position="649"/>
        <end position="668"/>
    </location>
</feature>
<evidence type="ECO:0000256" key="16">
    <source>
        <dbReference type="ARBA" id="ARBA00022989"/>
    </source>
</evidence>
<keyword evidence="13 27" id="KW-0418">Kinase</keyword>
<gene>
    <name evidence="27" type="ORF">RCOM_0818920</name>
</gene>
<feature type="transmembrane region" description="Helical" evidence="25">
    <location>
        <begin position="291"/>
        <end position="315"/>
    </location>
</feature>
<evidence type="ECO:0000256" key="2">
    <source>
        <dbReference type="ARBA" id="ARBA00007606"/>
    </source>
</evidence>
<keyword evidence="7" id="KW-0723">Serine/threonine-protein kinase</keyword>